<keyword evidence="1" id="KW-0378">Hydrolase</keyword>
<dbReference type="NCBIfam" id="NF003814">
    <property type="entry name" value="PRK05406.1-3"/>
    <property type="match status" value="1"/>
</dbReference>
<name>A0ABV7YSV9_9BACT</name>
<sequence>MIEINCDLGENIEALNSGLDFELMEFVDVINVACGGHAGDAHIMTEIVKKAGMKGLKIGAHPGFEDKANFGRKNMELSKKAVFDLVKKQVLTLQEVVENQGLVVNHVKPHGALYNMAANRVDYSEAICEALLSINPKLKLFTLSGSLSVSIAQNMGLTVCQEGFADRTYLSDGNLSPRHIKGAVIESEEKLKKQILLLKNESSVISLTGQKIKLNVDTLCIHGDTPNALEFAKVIWQTLKN</sequence>
<comment type="caution">
    <text evidence="1">The sequence shown here is derived from an EMBL/GenBank/DDBJ whole genome shotgun (WGS) entry which is preliminary data.</text>
</comment>
<dbReference type="GO" id="GO:0017168">
    <property type="term" value="F:5-oxoprolinase (ATP-hydrolyzing) activity"/>
    <property type="evidence" value="ECO:0007669"/>
    <property type="project" value="UniProtKB-EC"/>
</dbReference>
<gene>
    <name evidence="1" type="ORF">ACFOOI_04750</name>
</gene>
<dbReference type="CDD" id="cd10787">
    <property type="entry name" value="LamB_YcsF_like"/>
    <property type="match status" value="1"/>
</dbReference>
<dbReference type="Pfam" id="PF03746">
    <property type="entry name" value="LamB_YcsF"/>
    <property type="match status" value="1"/>
</dbReference>
<protein>
    <submittedName>
        <fullName evidence="1">5-oxoprolinase subunit PxpA</fullName>
        <ecNumber evidence="1">3.5.2.9</ecNumber>
    </submittedName>
</protein>
<reference evidence="2" key="1">
    <citation type="journal article" date="2019" name="Int. J. Syst. Evol. Microbiol.">
        <title>The Global Catalogue of Microorganisms (GCM) 10K type strain sequencing project: providing services to taxonomists for standard genome sequencing and annotation.</title>
        <authorList>
            <consortium name="The Broad Institute Genomics Platform"/>
            <consortium name="The Broad Institute Genome Sequencing Center for Infectious Disease"/>
            <person name="Wu L."/>
            <person name="Ma J."/>
        </authorList>
    </citation>
    <scope>NUCLEOTIDE SEQUENCE [LARGE SCALE GENOMIC DNA]</scope>
    <source>
        <strain evidence="2">CECT 7956</strain>
    </source>
</reference>
<organism evidence="1 2">
    <name type="scientific">Lacihabitans lacunae</name>
    <dbReference type="NCBI Taxonomy" id="1028214"/>
    <lineage>
        <taxon>Bacteria</taxon>
        <taxon>Pseudomonadati</taxon>
        <taxon>Bacteroidota</taxon>
        <taxon>Cytophagia</taxon>
        <taxon>Cytophagales</taxon>
        <taxon>Leadbetterellaceae</taxon>
        <taxon>Lacihabitans</taxon>
    </lineage>
</organism>
<dbReference type="SUPFAM" id="SSF88713">
    <property type="entry name" value="Glycoside hydrolase/deacetylase"/>
    <property type="match status" value="1"/>
</dbReference>
<dbReference type="PANTHER" id="PTHR30292:SF0">
    <property type="entry name" value="5-OXOPROLINASE SUBUNIT A"/>
    <property type="match status" value="1"/>
</dbReference>
<dbReference type="InterPro" id="IPR011330">
    <property type="entry name" value="Glyco_hydro/deAcase_b/a-brl"/>
</dbReference>
<proteinExistence type="predicted"/>
<evidence type="ECO:0000313" key="2">
    <source>
        <dbReference type="Proteomes" id="UP001595616"/>
    </source>
</evidence>
<dbReference type="EMBL" id="JBHRYQ010000001">
    <property type="protein sequence ID" value="MFC3809951.1"/>
    <property type="molecule type" value="Genomic_DNA"/>
</dbReference>
<dbReference type="Gene3D" id="3.20.20.370">
    <property type="entry name" value="Glycoside hydrolase/deacetylase"/>
    <property type="match status" value="1"/>
</dbReference>
<dbReference type="NCBIfam" id="NF003816">
    <property type="entry name" value="PRK05406.1-5"/>
    <property type="match status" value="1"/>
</dbReference>
<dbReference type="InterPro" id="IPR005501">
    <property type="entry name" value="LamB/YcsF/PxpA-like"/>
</dbReference>
<dbReference type="PANTHER" id="PTHR30292">
    <property type="entry name" value="UNCHARACTERIZED PROTEIN YBGL-RELATED"/>
    <property type="match status" value="1"/>
</dbReference>
<accession>A0ABV7YSV9</accession>
<dbReference type="EC" id="3.5.2.9" evidence="1"/>
<keyword evidence="2" id="KW-1185">Reference proteome</keyword>
<dbReference type="Proteomes" id="UP001595616">
    <property type="component" value="Unassembled WGS sequence"/>
</dbReference>
<evidence type="ECO:0000313" key="1">
    <source>
        <dbReference type="EMBL" id="MFC3809951.1"/>
    </source>
</evidence>
<dbReference type="RefSeq" id="WP_379835630.1">
    <property type="nucleotide sequence ID" value="NZ_JBHRYQ010000001.1"/>
</dbReference>